<evidence type="ECO:0000256" key="1">
    <source>
        <dbReference type="SAM" id="MobiDB-lite"/>
    </source>
</evidence>
<feature type="region of interest" description="Disordered" evidence="1">
    <location>
        <begin position="50"/>
        <end position="71"/>
    </location>
</feature>
<dbReference type="EMBL" id="CP039543">
    <property type="protein sequence ID" value="QJT08645.1"/>
    <property type="molecule type" value="Genomic_DNA"/>
</dbReference>
<proteinExistence type="predicted"/>
<evidence type="ECO:0000313" key="2">
    <source>
        <dbReference type="EMBL" id="QJT08645.1"/>
    </source>
</evidence>
<accession>A0A6P1ZE72</accession>
<evidence type="ECO:0000313" key="5">
    <source>
        <dbReference type="Proteomes" id="UP000503251"/>
    </source>
</evidence>
<keyword evidence="5" id="KW-1185">Reference proteome</keyword>
<dbReference type="RefSeq" id="WP_144306137.1">
    <property type="nucleotide sequence ID" value="NZ_CP039543.1"/>
</dbReference>
<name>A0A6P1ZE72_9BACT</name>
<reference evidence="2 5" key="2">
    <citation type="submission" date="2019-04" db="EMBL/GenBank/DDBJ databases">
        <title>Isolation and culture of sulfate reducing bacteria from the cold seep of the South China Sea.</title>
        <authorList>
            <person name="Sun C."/>
            <person name="Liu R."/>
        </authorList>
    </citation>
    <scope>NUCLEOTIDE SEQUENCE [LARGE SCALE GENOMIC DNA]</scope>
    <source>
        <strain evidence="2 5">CS1</strain>
    </source>
</reference>
<dbReference type="Proteomes" id="UP000503251">
    <property type="component" value="Chromosome"/>
</dbReference>
<organism evidence="3 4">
    <name type="scientific">Oceanidesulfovibrio marinus</name>
    <dbReference type="NCBI Taxonomy" id="370038"/>
    <lineage>
        <taxon>Bacteria</taxon>
        <taxon>Pseudomonadati</taxon>
        <taxon>Thermodesulfobacteriota</taxon>
        <taxon>Desulfovibrionia</taxon>
        <taxon>Desulfovibrionales</taxon>
        <taxon>Desulfovibrionaceae</taxon>
        <taxon>Oceanidesulfovibrio</taxon>
    </lineage>
</organism>
<sequence length="127" mass="14449">MGQDYKYPDKIRYKYKLSNDCNTFLAHGVWGGINAHGEIELNLYTESDELPTESEQMVHPDGSVGPEIPDLEEETRAVERVIRTKVIISYHTARALTEWLEDKMQILEQEGEGSPYLFDDDSSGPAQ</sequence>
<gene>
    <name evidence="3" type="ORF">DQK91_14685</name>
    <name evidence="2" type="ORF">E8L03_06775</name>
</gene>
<dbReference type="Proteomes" id="UP000434052">
    <property type="component" value="Unassembled WGS sequence"/>
</dbReference>
<dbReference type="EMBL" id="QMIF01000010">
    <property type="protein sequence ID" value="TVM32518.1"/>
    <property type="molecule type" value="Genomic_DNA"/>
</dbReference>
<evidence type="ECO:0000313" key="3">
    <source>
        <dbReference type="EMBL" id="TVM32518.1"/>
    </source>
</evidence>
<dbReference type="OrthoDB" id="2991384at2"/>
<reference evidence="3 4" key="1">
    <citation type="submission" date="2018-06" db="EMBL/GenBank/DDBJ databases">
        <title>Complete genome of Desulfovibrio marinus P48SEP.</title>
        <authorList>
            <person name="Crispim J.S."/>
            <person name="Vidigal P.M.P."/>
            <person name="Silva L.C.F."/>
            <person name="Araujo L.C."/>
            <person name="Laguardia C.N."/>
            <person name="Dias R.S."/>
            <person name="Sousa M.P."/>
            <person name="Paula S.O."/>
            <person name="Silva C."/>
        </authorList>
    </citation>
    <scope>NUCLEOTIDE SEQUENCE [LARGE SCALE GENOMIC DNA]</scope>
    <source>
        <strain evidence="3 4">P48SEP</strain>
    </source>
</reference>
<protein>
    <submittedName>
        <fullName evidence="3">Uncharacterized protein</fullName>
    </submittedName>
</protein>
<evidence type="ECO:0000313" key="4">
    <source>
        <dbReference type="Proteomes" id="UP000434052"/>
    </source>
</evidence>
<dbReference type="AlphaFoldDB" id="A0A6P1ZE72"/>